<evidence type="ECO:0000256" key="1">
    <source>
        <dbReference type="SAM" id="Phobius"/>
    </source>
</evidence>
<evidence type="ECO:0000313" key="3">
    <source>
        <dbReference type="Proteomes" id="UP001321543"/>
    </source>
</evidence>
<accession>A0ABM8FQX5</accession>
<dbReference type="EMBL" id="AP027728">
    <property type="protein sequence ID" value="BDZ37850.1"/>
    <property type="molecule type" value="Genomic_DNA"/>
</dbReference>
<feature type="transmembrane region" description="Helical" evidence="1">
    <location>
        <begin position="32"/>
        <end position="51"/>
    </location>
</feature>
<feature type="transmembrane region" description="Helical" evidence="1">
    <location>
        <begin position="58"/>
        <end position="79"/>
    </location>
</feature>
<proteinExistence type="predicted"/>
<keyword evidence="1" id="KW-1133">Transmembrane helix</keyword>
<organism evidence="2 3">
    <name type="scientific">Microbacterium suwonense</name>
    <dbReference type="NCBI Taxonomy" id="683047"/>
    <lineage>
        <taxon>Bacteria</taxon>
        <taxon>Bacillati</taxon>
        <taxon>Actinomycetota</taxon>
        <taxon>Actinomycetes</taxon>
        <taxon>Micrococcales</taxon>
        <taxon>Microbacteriaceae</taxon>
        <taxon>Microbacterium</taxon>
    </lineage>
</organism>
<keyword evidence="1" id="KW-0812">Transmembrane</keyword>
<name>A0ABM8FQX5_9MICO</name>
<keyword evidence="3" id="KW-1185">Reference proteome</keyword>
<sequence length="95" mass="9838">MFGAVGFLCLAVAAFAYSWWASPRGESGQARLGLWCGIVVVVGFVGGAALAQSAAGVTLLWLSVLAGLLWLALACAHLYTVVPHPLIAQRSPPES</sequence>
<evidence type="ECO:0000313" key="2">
    <source>
        <dbReference type="EMBL" id="BDZ37850.1"/>
    </source>
</evidence>
<reference evidence="3" key="1">
    <citation type="journal article" date="2019" name="Int. J. Syst. Evol. Microbiol.">
        <title>The Global Catalogue of Microorganisms (GCM) 10K type strain sequencing project: providing services to taxonomists for standard genome sequencing and annotation.</title>
        <authorList>
            <consortium name="The Broad Institute Genomics Platform"/>
            <consortium name="The Broad Institute Genome Sequencing Center for Infectious Disease"/>
            <person name="Wu L."/>
            <person name="Ma J."/>
        </authorList>
    </citation>
    <scope>NUCLEOTIDE SEQUENCE [LARGE SCALE GENOMIC DNA]</scope>
    <source>
        <strain evidence="3">NBRC 106310</strain>
    </source>
</reference>
<gene>
    <name evidence="2" type="ORF">GCM10025863_04640</name>
</gene>
<protein>
    <submittedName>
        <fullName evidence="2">Uncharacterized protein</fullName>
    </submittedName>
</protein>
<dbReference type="RefSeq" id="WP_286301687.1">
    <property type="nucleotide sequence ID" value="NZ_AP027728.1"/>
</dbReference>
<keyword evidence="1" id="KW-0472">Membrane</keyword>
<dbReference type="Proteomes" id="UP001321543">
    <property type="component" value="Chromosome"/>
</dbReference>